<dbReference type="InterPro" id="IPR011333">
    <property type="entry name" value="SKP1/BTB/POZ_sf"/>
</dbReference>
<dbReference type="EMBL" id="CP017556">
    <property type="protein sequence ID" value="AOW04283.1"/>
    <property type="molecule type" value="Genomic_DNA"/>
</dbReference>
<evidence type="ECO:0000313" key="2">
    <source>
        <dbReference type="Proteomes" id="UP000182444"/>
    </source>
</evidence>
<dbReference type="VEuPathDB" id="FungiDB:YALI0_D18832g"/>
<gene>
    <name evidence="1" type="ORF">YALI1_D23753g</name>
</gene>
<dbReference type="KEGG" id="yli:2911140"/>
<dbReference type="VEuPathDB" id="FungiDB:YALI1_D23753g"/>
<dbReference type="SUPFAM" id="SSF54695">
    <property type="entry name" value="POZ domain"/>
    <property type="match status" value="1"/>
</dbReference>
<accession>A0A1D8NF95</accession>
<dbReference type="RefSeq" id="XP_503004.2">
    <property type="nucleotide sequence ID" value="XM_503004.2"/>
</dbReference>
<dbReference type="Pfam" id="PF00651">
    <property type="entry name" value="BTB"/>
    <property type="match status" value="1"/>
</dbReference>
<reference evidence="1 2" key="1">
    <citation type="journal article" date="2016" name="PLoS ONE">
        <title>Sequence Assembly of Yarrowia lipolytica Strain W29/CLIB89 Shows Transposable Element Diversity.</title>
        <authorList>
            <person name="Magnan C."/>
            <person name="Yu J."/>
            <person name="Chang I."/>
            <person name="Jahn E."/>
            <person name="Kanomata Y."/>
            <person name="Wu J."/>
            <person name="Zeller M."/>
            <person name="Oakes M."/>
            <person name="Baldi P."/>
            <person name="Sandmeyer S."/>
        </authorList>
    </citation>
    <scope>NUCLEOTIDE SEQUENCE [LARGE SCALE GENOMIC DNA]</scope>
    <source>
        <strain evidence="2">CLIB89(W29)</strain>
    </source>
</reference>
<dbReference type="GeneID" id="2911140"/>
<dbReference type="Proteomes" id="UP000182444">
    <property type="component" value="Chromosome 1D"/>
</dbReference>
<evidence type="ECO:0000313" key="1">
    <source>
        <dbReference type="EMBL" id="AOW04283.1"/>
    </source>
</evidence>
<dbReference type="PROSITE" id="PS50097">
    <property type="entry name" value="BTB"/>
    <property type="match status" value="1"/>
</dbReference>
<name>A0A1D8NF95_YARLL</name>
<protein>
    <submittedName>
        <fullName evidence="1">Uncharacterized protein</fullName>
    </submittedName>
</protein>
<dbReference type="Gene3D" id="3.30.710.10">
    <property type="entry name" value="Potassium Channel Kv1.1, Chain A"/>
    <property type="match status" value="1"/>
</dbReference>
<sequence>MAAPNKPYTFGLPKACSEEQLVRETAFLYSSCTLQEMGSFYFAHALKADGNASRAVYLKFYDNKLGLLHTSLDKCFHAEPPISASSPPKVLSMAVNPHVFFLRSRLWQGVCLLDNSWTVVVFQTLENEDIPKLASFIKDNNPDEIHLTSVHKTGLAKIRDGTPGDFHLTSEDGQKIEVHKTVLQPLWPFFSATIDSNMMEATENSLDLPFPASTIEVAVRYLYGQPLEFGFGDAANLLVMAQMYDLPELLSLAVAKIKAEALDVQQAIMLWKKSFEACNDDLRSYSAARIKQMMPDISHSKLLDDLDRDEMVALFMDVSGVESRS</sequence>
<organism evidence="1 2">
    <name type="scientific">Yarrowia lipolytica</name>
    <name type="common">Candida lipolytica</name>
    <dbReference type="NCBI Taxonomy" id="4952"/>
    <lineage>
        <taxon>Eukaryota</taxon>
        <taxon>Fungi</taxon>
        <taxon>Dikarya</taxon>
        <taxon>Ascomycota</taxon>
        <taxon>Saccharomycotina</taxon>
        <taxon>Dipodascomycetes</taxon>
        <taxon>Dipodascales</taxon>
        <taxon>Dipodascales incertae sedis</taxon>
        <taxon>Yarrowia</taxon>
    </lineage>
</organism>
<dbReference type="InterPro" id="IPR000210">
    <property type="entry name" value="BTB/POZ_dom"/>
</dbReference>
<proteinExistence type="predicted"/>
<dbReference type="CDD" id="cd18186">
    <property type="entry name" value="BTB_POZ_ZBTB_KLHL-like"/>
    <property type="match status" value="1"/>
</dbReference>
<dbReference type="OrthoDB" id="432528at2759"/>
<dbReference type="AlphaFoldDB" id="A0A1D8NF95"/>